<reference evidence="1 2" key="1">
    <citation type="submission" date="2020-10" db="EMBL/GenBank/DDBJ databases">
        <authorList>
            <person name="Castelo-Branco R."/>
            <person name="Eusebio N."/>
            <person name="Adriana R."/>
            <person name="Vieira A."/>
            <person name="Brugerolle De Fraissinette N."/>
            <person name="Rezende De Castro R."/>
            <person name="Schneider M.P."/>
            <person name="Vasconcelos V."/>
            <person name="Leao P.N."/>
        </authorList>
    </citation>
    <scope>NUCLEOTIDE SEQUENCE [LARGE SCALE GENOMIC DNA]</scope>
    <source>
        <strain evidence="1 2">LEGE 00031</strain>
    </source>
</reference>
<gene>
    <name evidence="1" type="ORF">IQ217_08310</name>
</gene>
<accession>A0ABR9VRB0</accession>
<keyword evidence="2" id="KW-1185">Reference proteome</keyword>
<dbReference type="EMBL" id="JADEVV010000019">
    <property type="protein sequence ID" value="MBE9253847.1"/>
    <property type="molecule type" value="Genomic_DNA"/>
</dbReference>
<organism evidence="1 2">
    <name type="scientific">Synechocystis salina LEGE 00031</name>
    <dbReference type="NCBI Taxonomy" id="1828736"/>
    <lineage>
        <taxon>Bacteria</taxon>
        <taxon>Bacillati</taxon>
        <taxon>Cyanobacteriota</taxon>
        <taxon>Cyanophyceae</taxon>
        <taxon>Synechococcales</taxon>
        <taxon>Merismopediaceae</taxon>
        <taxon>Synechocystis</taxon>
    </lineage>
</organism>
<comment type="caution">
    <text evidence="1">The sequence shown here is derived from an EMBL/GenBank/DDBJ whole genome shotgun (WGS) entry which is preliminary data.</text>
</comment>
<name>A0ABR9VRB0_9SYNC</name>
<protein>
    <submittedName>
        <fullName evidence="1">Uncharacterized protein</fullName>
    </submittedName>
</protein>
<proteinExistence type="predicted"/>
<evidence type="ECO:0000313" key="2">
    <source>
        <dbReference type="Proteomes" id="UP000658720"/>
    </source>
</evidence>
<dbReference type="Proteomes" id="UP000658720">
    <property type="component" value="Unassembled WGS sequence"/>
</dbReference>
<sequence length="47" mass="5817">MKEETFSRELAKILKIHWTKEFHLEFIKISEEIINDNMEQQKRPNRS</sequence>
<evidence type="ECO:0000313" key="1">
    <source>
        <dbReference type="EMBL" id="MBE9253847.1"/>
    </source>
</evidence>